<gene>
    <name evidence="2" type="ORF">CALCODRAFT_184625</name>
</gene>
<dbReference type="EMBL" id="KV424170">
    <property type="protein sequence ID" value="KZT50481.1"/>
    <property type="molecule type" value="Genomic_DNA"/>
</dbReference>
<sequence>MEEGLVVWCLLVFGVFMIVGCMSNLDVLALPLWAEGGKCGEFNGRAMDSKAPRAGGRQRAAKGAGAQGGMRRREGEGTPDSEGFIRSSLSPGTTAAPPRGACSPRSPHRRVCCLQPSPPTPENGQQSLAIALFGQAGDKGDNGGTLRAVSVRWSGSPGGVWSGMRCGGPGGKR</sequence>
<name>A0A165CA76_9BASI</name>
<dbReference type="AlphaFoldDB" id="A0A165CA76"/>
<evidence type="ECO:0000313" key="3">
    <source>
        <dbReference type="Proteomes" id="UP000076842"/>
    </source>
</evidence>
<proteinExistence type="predicted"/>
<evidence type="ECO:0000256" key="1">
    <source>
        <dbReference type="SAM" id="MobiDB-lite"/>
    </source>
</evidence>
<dbReference type="Proteomes" id="UP000076842">
    <property type="component" value="Unassembled WGS sequence"/>
</dbReference>
<organism evidence="2 3">
    <name type="scientific">Calocera cornea HHB12733</name>
    <dbReference type="NCBI Taxonomy" id="1353952"/>
    <lineage>
        <taxon>Eukaryota</taxon>
        <taxon>Fungi</taxon>
        <taxon>Dikarya</taxon>
        <taxon>Basidiomycota</taxon>
        <taxon>Agaricomycotina</taxon>
        <taxon>Dacrymycetes</taxon>
        <taxon>Dacrymycetales</taxon>
        <taxon>Dacrymycetaceae</taxon>
        <taxon>Calocera</taxon>
    </lineage>
</organism>
<evidence type="ECO:0000313" key="2">
    <source>
        <dbReference type="EMBL" id="KZT50481.1"/>
    </source>
</evidence>
<keyword evidence="3" id="KW-1185">Reference proteome</keyword>
<reference evidence="2 3" key="1">
    <citation type="journal article" date="2016" name="Mol. Biol. Evol.">
        <title>Comparative Genomics of Early-Diverging Mushroom-Forming Fungi Provides Insights into the Origins of Lignocellulose Decay Capabilities.</title>
        <authorList>
            <person name="Nagy L.G."/>
            <person name="Riley R."/>
            <person name="Tritt A."/>
            <person name="Adam C."/>
            <person name="Daum C."/>
            <person name="Floudas D."/>
            <person name="Sun H."/>
            <person name="Yadav J.S."/>
            <person name="Pangilinan J."/>
            <person name="Larsson K.H."/>
            <person name="Matsuura K."/>
            <person name="Barry K."/>
            <person name="Labutti K."/>
            <person name="Kuo R."/>
            <person name="Ohm R.A."/>
            <person name="Bhattacharya S.S."/>
            <person name="Shirouzu T."/>
            <person name="Yoshinaga Y."/>
            <person name="Martin F.M."/>
            <person name="Grigoriev I.V."/>
            <person name="Hibbett D.S."/>
        </authorList>
    </citation>
    <scope>NUCLEOTIDE SEQUENCE [LARGE SCALE GENOMIC DNA]</scope>
    <source>
        <strain evidence="2 3">HHB12733</strain>
    </source>
</reference>
<dbReference type="InParanoid" id="A0A165CA76"/>
<protein>
    <submittedName>
        <fullName evidence="2">Uncharacterized protein</fullName>
    </submittedName>
</protein>
<feature type="compositionally biased region" description="Low complexity" evidence="1">
    <location>
        <begin position="52"/>
        <end position="64"/>
    </location>
</feature>
<feature type="region of interest" description="Disordered" evidence="1">
    <location>
        <begin position="48"/>
        <end position="108"/>
    </location>
</feature>
<accession>A0A165CA76</accession>